<comment type="caution">
    <text evidence="1">The sequence shown here is derived from an EMBL/GenBank/DDBJ whole genome shotgun (WGS) entry which is preliminary data.</text>
</comment>
<organism evidence="1">
    <name type="scientific">Salmonella enterica subsp. enterica serovar London</name>
    <dbReference type="NCBI Taxonomy" id="149390"/>
    <lineage>
        <taxon>Bacteria</taxon>
        <taxon>Pseudomonadati</taxon>
        <taxon>Pseudomonadota</taxon>
        <taxon>Gammaproteobacteria</taxon>
        <taxon>Enterobacterales</taxon>
        <taxon>Enterobacteriaceae</taxon>
        <taxon>Salmonella</taxon>
    </lineage>
</organism>
<reference evidence="1" key="1">
    <citation type="submission" date="2018-06" db="EMBL/GenBank/DDBJ databases">
        <authorList>
            <person name="Ashton P.M."/>
            <person name="Dallman T."/>
            <person name="Nair S."/>
            <person name="De Pinna E."/>
            <person name="Peters T."/>
            <person name="Grant K."/>
        </authorList>
    </citation>
    <scope>NUCLEOTIDE SEQUENCE</scope>
    <source>
        <strain evidence="3">186598</strain>
        <strain evidence="1">196404</strain>
        <strain evidence="2">623457</strain>
    </source>
</reference>
<dbReference type="EMBL" id="AAHRBT010000028">
    <property type="protein sequence ID" value="EBZ4207848.1"/>
    <property type="molecule type" value="Genomic_DNA"/>
</dbReference>
<dbReference type="EMBL" id="AAHISR010000052">
    <property type="protein sequence ID" value="EBW5674292.1"/>
    <property type="molecule type" value="Genomic_DNA"/>
</dbReference>
<dbReference type="EMBL" id="AALLJB010000085">
    <property type="protein sequence ID" value="EDA8247231.1"/>
    <property type="molecule type" value="Genomic_DNA"/>
</dbReference>
<name>A0A5I3EM00_SALET</name>
<sequence>MPERVVIGFPIGDIELPLCHGLLRSVREENDLILFTEKSSIYSTKPTGVIQLPNRYFLHST</sequence>
<dbReference type="AlphaFoldDB" id="A0A5I3EM00"/>
<evidence type="ECO:0000313" key="1">
    <source>
        <dbReference type="EMBL" id="EBW5674292.1"/>
    </source>
</evidence>
<gene>
    <name evidence="3" type="ORF">A4I94_22925</name>
    <name evidence="1" type="ORF">DPY77_24540</name>
    <name evidence="2" type="ORF">EBC19_21025</name>
</gene>
<evidence type="ECO:0000313" key="3">
    <source>
        <dbReference type="EMBL" id="EDA8247231.1"/>
    </source>
</evidence>
<evidence type="ECO:0000313" key="2">
    <source>
        <dbReference type="EMBL" id="EBZ4207848.1"/>
    </source>
</evidence>
<proteinExistence type="predicted"/>
<protein>
    <submittedName>
        <fullName evidence="1">Uncharacterized protein</fullName>
    </submittedName>
</protein>
<accession>A0A5I3EM00</accession>